<evidence type="ECO:0000313" key="3">
    <source>
        <dbReference type="Proteomes" id="UP001606305"/>
    </source>
</evidence>
<gene>
    <name evidence="2" type="ORF">ACG00X_21015</name>
</gene>
<organism evidence="2 3">
    <name type="scientific">Pelomonas nitida</name>
    <dbReference type="NCBI Taxonomy" id="3299027"/>
    <lineage>
        <taxon>Bacteria</taxon>
        <taxon>Pseudomonadati</taxon>
        <taxon>Pseudomonadota</taxon>
        <taxon>Betaproteobacteria</taxon>
        <taxon>Burkholderiales</taxon>
        <taxon>Sphaerotilaceae</taxon>
        <taxon>Roseateles</taxon>
    </lineage>
</organism>
<reference evidence="2 3" key="1">
    <citation type="submission" date="2024-09" db="EMBL/GenBank/DDBJ databases">
        <title>Novel species of the genus Pelomonas and Roseateles isolated from streams.</title>
        <authorList>
            <person name="Lu H."/>
        </authorList>
    </citation>
    <scope>NUCLEOTIDE SEQUENCE [LARGE SCALE GENOMIC DNA]</scope>
    <source>
        <strain evidence="2 3">BYS96W</strain>
    </source>
</reference>
<dbReference type="EMBL" id="JBIGIA010000020">
    <property type="protein sequence ID" value="MFG6459324.1"/>
    <property type="molecule type" value="Genomic_DNA"/>
</dbReference>
<name>A0ABW7GBU1_9BURK</name>
<dbReference type="Pfam" id="PF10462">
    <property type="entry name" value="Peptidase_M66"/>
    <property type="match status" value="1"/>
</dbReference>
<dbReference type="InterPro" id="IPR022218">
    <property type="entry name" value="TagA_dom"/>
</dbReference>
<comment type="caution">
    <text evidence="2">The sequence shown here is derived from an EMBL/GenBank/DDBJ whole genome shotgun (WGS) entry which is preliminary data.</text>
</comment>
<keyword evidence="2" id="KW-0645">Protease</keyword>
<evidence type="ECO:0000313" key="2">
    <source>
        <dbReference type="EMBL" id="MFG6459324.1"/>
    </source>
</evidence>
<dbReference type="Proteomes" id="UP001606305">
    <property type="component" value="Unassembled WGS sequence"/>
</dbReference>
<keyword evidence="3" id="KW-1185">Reference proteome</keyword>
<dbReference type="SUPFAM" id="SSF55486">
    <property type="entry name" value="Metalloproteases ('zincins'), catalytic domain"/>
    <property type="match status" value="1"/>
</dbReference>
<keyword evidence="2" id="KW-0378">Hydrolase</keyword>
<dbReference type="PANTHER" id="PTHR39540">
    <property type="match status" value="1"/>
</dbReference>
<dbReference type="PANTHER" id="PTHR39540:SF1">
    <property type="entry name" value="DICTOMALLEIN-1-RELATED"/>
    <property type="match status" value="1"/>
</dbReference>
<sequence>MLGGTCPDSGVSNGAARIDRVWLGQTHLMETGWPFFFLVENRATLLKLDVSAASGAAPTGRVTASWPDGSRQTLCLRAPATLPASNDLRSQPLTQDLTRSYTLTLPATWLRAGLALRLDLDGGASAQRTAAELKVGSSPDLTLVVVPTLLFGDTQPRPLGEAPAEFGSKLPISTLRVATTPFNLSLPRLVIAPRTDSPTPTGGVQSTAAQWASVKPHCTTADQQAARCATYSGFSVLDATLNLVAALQRANGMDDTALWYANHGMNSGVGGGLGGGNHGSGDDFGLIFNHEMGHAMGLPHLGDVTGTRQTGATGLMHPYAGETTRDDGQPQGGGFGRTWALDAQDFTPVSPVCATTNREQQDPMQRGCNTVRSGRRFDHFSDAASAKLLRYFNGATATSGTVPYYSRLLAGSSADTPQATRYQLPAADGRTQMRISSSGQWTLHRWSAATAAYEQLLRPPGGDTGFLAAPPTAPAGQRYEQYHDFRYPQQFDVPVVTVFGTFDATNDATSTIYAAQATRGHLMRLWDPSQPEQLDAIKRSVSGDTFWWGYDLHLRVLYRDGSQRMVAMPGEAKATTDPMEGFTTWAVNLPDDGRAIDRIELLHRPLCSRNSAASERGCDVNLAANNITAANVYSSARVAASWTAPR</sequence>
<evidence type="ECO:0000259" key="1">
    <source>
        <dbReference type="Pfam" id="PF12561"/>
    </source>
</evidence>
<feature type="domain" description="ToxR activated gene A lipoprotein" evidence="1">
    <location>
        <begin position="487"/>
        <end position="579"/>
    </location>
</feature>
<proteinExistence type="predicted"/>
<dbReference type="InterPro" id="IPR051256">
    <property type="entry name" value="Dictomallein"/>
</dbReference>
<accession>A0ABW7GBU1</accession>
<keyword evidence="2" id="KW-0482">Metalloprotease</keyword>
<dbReference type="RefSeq" id="WP_394491198.1">
    <property type="nucleotide sequence ID" value="NZ_JBIGIA010000020.1"/>
</dbReference>
<dbReference type="Pfam" id="PF12561">
    <property type="entry name" value="TagA"/>
    <property type="match status" value="1"/>
</dbReference>
<protein>
    <submittedName>
        <fullName evidence="2">M66 family metalloprotease</fullName>
    </submittedName>
</protein>
<dbReference type="GO" id="GO:0008237">
    <property type="term" value="F:metallopeptidase activity"/>
    <property type="evidence" value="ECO:0007669"/>
    <property type="project" value="UniProtKB-KW"/>
</dbReference>